<keyword evidence="3" id="KW-1185">Reference proteome</keyword>
<evidence type="ECO:0008006" key="4">
    <source>
        <dbReference type="Google" id="ProtNLM"/>
    </source>
</evidence>
<dbReference type="EMBL" id="MU155242">
    <property type="protein sequence ID" value="KAF9478123.1"/>
    <property type="molecule type" value="Genomic_DNA"/>
</dbReference>
<dbReference type="Proteomes" id="UP000807469">
    <property type="component" value="Unassembled WGS sequence"/>
</dbReference>
<feature type="region of interest" description="Disordered" evidence="1">
    <location>
        <begin position="1"/>
        <end position="38"/>
    </location>
</feature>
<comment type="caution">
    <text evidence="2">The sequence shown here is derived from an EMBL/GenBank/DDBJ whole genome shotgun (WGS) entry which is preliminary data.</text>
</comment>
<name>A0A9P5YZV0_9AGAR</name>
<gene>
    <name evidence="2" type="ORF">BDN70DRAFT_809400</name>
</gene>
<evidence type="ECO:0000313" key="2">
    <source>
        <dbReference type="EMBL" id="KAF9478123.1"/>
    </source>
</evidence>
<evidence type="ECO:0000313" key="3">
    <source>
        <dbReference type="Proteomes" id="UP000807469"/>
    </source>
</evidence>
<feature type="compositionally biased region" description="Low complexity" evidence="1">
    <location>
        <begin position="17"/>
        <end position="35"/>
    </location>
</feature>
<proteinExistence type="predicted"/>
<evidence type="ECO:0000256" key="1">
    <source>
        <dbReference type="SAM" id="MobiDB-lite"/>
    </source>
</evidence>
<organism evidence="2 3">
    <name type="scientific">Pholiota conissans</name>
    <dbReference type="NCBI Taxonomy" id="109636"/>
    <lineage>
        <taxon>Eukaryota</taxon>
        <taxon>Fungi</taxon>
        <taxon>Dikarya</taxon>
        <taxon>Basidiomycota</taxon>
        <taxon>Agaricomycotina</taxon>
        <taxon>Agaricomycetes</taxon>
        <taxon>Agaricomycetidae</taxon>
        <taxon>Agaricales</taxon>
        <taxon>Agaricineae</taxon>
        <taxon>Strophariaceae</taxon>
        <taxon>Pholiota</taxon>
    </lineage>
</organism>
<protein>
    <recommendedName>
        <fullName evidence="4">BTB domain-containing protein</fullName>
    </recommendedName>
</protein>
<accession>A0A9P5YZV0</accession>
<dbReference type="OrthoDB" id="2367075at2759"/>
<dbReference type="AlphaFoldDB" id="A0A9P5YZV0"/>
<sequence length="257" mass="28923">MIGSSPEASAIEDAQESPKSSPSKSSSGSKSPSGSHRVRRHKRWYMYDGNIVIQVENTLFRLKLSTLHEHSPVFRNIVPPIQTGSLPIIGYNDRRPLVLYEVSQVDFVRLLPMLFPSEPQSPKKPATIHDLLSILKLATNFQMDAIRHMAMLQVLEIPMDPIRRIAIWDEFHLDSDLLLPSFAALCQRSEPLTLPMTMSLGIRNFTKVAAARDMYRQTVGCCECRQSLGIEESQTIADKIVAKVFAKQHSLAEKPML</sequence>
<reference evidence="2" key="1">
    <citation type="submission" date="2020-11" db="EMBL/GenBank/DDBJ databases">
        <authorList>
            <consortium name="DOE Joint Genome Institute"/>
            <person name="Ahrendt S."/>
            <person name="Riley R."/>
            <person name="Andreopoulos W."/>
            <person name="Labutti K."/>
            <person name="Pangilinan J."/>
            <person name="Ruiz-Duenas F.J."/>
            <person name="Barrasa J.M."/>
            <person name="Sanchez-Garcia M."/>
            <person name="Camarero S."/>
            <person name="Miyauchi S."/>
            <person name="Serrano A."/>
            <person name="Linde D."/>
            <person name="Babiker R."/>
            <person name="Drula E."/>
            <person name="Ayuso-Fernandez I."/>
            <person name="Pacheco R."/>
            <person name="Padilla G."/>
            <person name="Ferreira P."/>
            <person name="Barriuso J."/>
            <person name="Kellner H."/>
            <person name="Castanera R."/>
            <person name="Alfaro M."/>
            <person name="Ramirez L."/>
            <person name="Pisabarro A.G."/>
            <person name="Kuo A."/>
            <person name="Tritt A."/>
            <person name="Lipzen A."/>
            <person name="He G."/>
            <person name="Yan M."/>
            <person name="Ng V."/>
            <person name="Cullen D."/>
            <person name="Martin F."/>
            <person name="Rosso M.-N."/>
            <person name="Henrissat B."/>
            <person name="Hibbett D."/>
            <person name="Martinez A.T."/>
            <person name="Grigoriev I.V."/>
        </authorList>
    </citation>
    <scope>NUCLEOTIDE SEQUENCE</scope>
    <source>
        <strain evidence="2">CIRM-BRFM 674</strain>
    </source>
</reference>